<gene>
    <name evidence="8" type="ORF">Rsub_08165</name>
</gene>
<dbReference type="SMART" id="SM00220">
    <property type="entry name" value="S_TKc"/>
    <property type="match status" value="1"/>
</dbReference>
<dbReference type="GO" id="GO:0005524">
    <property type="term" value="F:ATP binding"/>
    <property type="evidence" value="ECO:0007669"/>
    <property type="project" value="UniProtKB-KW"/>
</dbReference>
<name>A0A2V0P7M4_9CHLO</name>
<organism evidence="8 9">
    <name type="scientific">Raphidocelis subcapitata</name>
    <dbReference type="NCBI Taxonomy" id="307507"/>
    <lineage>
        <taxon>Eukaryota</taxon>
        <taxon>Viridiplantae</taxon>
        <taxon>Chlorophyta</taxon>
        <taxon>core chlorophytes</taxon>
        <taxon>Chlorophyceae</taxon>
        <taxon>CS clade</taxon>
        <taxon>Sphaeropleales</taxon>
        <taxon>Selenastraceae</taxon>
        <taxon>Raphidocelis</taxon>
    </lineage>
</organism>
<dbReference type="Gene3D" id="1.10.510.10">
    <property type="entry name" value="Transferase(Phosphotransferase) domain 1"/>
    <property type="match status" value="1"/>
</dbReference>
<feature type="domain" description="Protein kinase" evidence="7">
    <location>
        <begin position="346"/>
        <end position="617"/>
    </location>
</feature>
<proteinExistence type="predicted"/>
<dbReference type="PROSITE" id="PS50011">
    <property type="entry name" value="PROTEIN_KINASE_DOM"/>
    <property type="match status" value="1"/>
</dbReference>
<accession>A0A2V0P7M4</accession>
<feature type="region of interest" description="Disordered" evidence="6">
    <location>
        <begin position="209"/>
        <end position="247"/>
    </location>
</feature>
<keyword evidence="3" id="KW-0547">Nucleotide-binding</keyword>
<dbReference type="InterPro" id="IPR011009">
    <property type="entry name" value="Kinase-like_dom_sf"/>
</dbReference>
<keyword evidence="5" id="KW-0067">ATP-binding</keyword>
<dbReference type="InterPro" id="IPR008271">
    <property type="entry name" value="Ser/Thr_kinase_AS"/>
</dbReference>
<dbReference type="GO" id="GO:0004674">
    <property type="term" value="F:protein serine/threonine kinase activity"/>
    <property type="evidence" value="ECO:0007669"/>
    <property type="project" value="UniProtKB-KW"/>
</dbReference>
<reference evidence="8 9" key="1">
    <citation type="journal article" date="2018" name="Sci. Rep.">
        <title>Raphidocelis subcapitata (=Pseudokirchneriella subcapitata) provides an insight into genome evolution and environmental adaptations in the Sphaeropleales.</title>
        <authorList>
            <person name="Suzuki S."/>
            <person name="Yamaguchi H."/>
            <person name="Nakajima N."/>
            <person name="Kawachi M."/>
        </authorList>
    </citation>
    <scope>NUCLEOTIDE SEQUENCE [LARGE SCALE GENOMIC DNA]</scope>
    <source>
        <strain evidence="8 9">NIES-35</strain>
    </source>
</reference>
<sequence length="671" mass="70247">MGVGSSTPVQRRTRAEACRALPRGASDTCAPIAPVDAPLATSCRAAATSVSDSRLSLPPTPHATKPLKPSWILSSAANANHARRRNATPAAAAAATDTVPAKPQPEPTSAAAASGPSQPFLSQPGTASVTTCNSGKSGDLTTIGTSLGSSSAPDDSAASCRSSLSLGAFSCSSDDGALLQLSPQPSAAPSPYAEGAACCGRIAPFDPQPGASRSSAAVSAGASAPPAAAAEQQECTSTSSSSPLPAPAAAPVLSLPDLMDCLWSGAPLVAVRAEEAENATPASKREGPSRCNSGADELPPGLRNPMLLMPPPTQGVAPVFPSSPPRRPVILHPLQRPLMRQAKALFDAGTFLGRGGEGEVRRVTLDGTDYALKQSTKPHNEARVAHCLTSPWLQMPLAVCSGVRSSNHYALFHLATGSLTDVLPGLWGRACGGLTLPEFRAVAAESLIALGQVHAAGLYHADIKPANFLIAKDGHLCLADFGCADGASEDPIGSGTPVFGAPEQRFADRLPAWQLMLREKLREKLRNLRERFGRRYDFRGIDVWGLAVTWLCLLCPNGNEMAEVVAAAASWRRGPPRGWRPPAWVPAEAAHLIFHCMFVRRPGARVSVRRLQRHAFFAGVDWAAVEARTVPLPLDLEALAVTGQQYWKQHMQPQQQEEEGQQHTAAVAAAS</sequence>
<dbReference type="Proteomes" id="UP000247498">
    <property type="component" value="Unassembled WGS sequence"/>
</dbReference>
<evidence type="ECO:0000256" key="6">
    <source>
        <dbReference type="SAM" id="MobiDB-lite"/>
    </source>
</evidence>
<protein>
    <submittedName>
        <fullName evidence="8">Zinc finger kinase-like</fullName>
    </submittedName>
</protein>
<keyword evidence="9" id="KW-1185">Reference proteome</keyword>
<dbReference type="PROSITE" id="PS00108">
    <property type="entry name" value="PROTEIN_KINASE_ST"/>
    <property type="match status" value="1"/>
</dbReference>
<evidence type="ECO:0000313" key="8">
    <source>
        <dbReference type="EMBL" id="GBF94922.1"/>
    </source>
</evidence>
<feature type="compositionally biased region" description="Polar residues" evidence="6">
    <location>
        <begin position="115"/>
        <end position="136"/>
    </location>
</feature>
<dbReference type="SUPFAM" id="SSF56112">
    <property type="entry name" value="Protein kinase-like (PK-like)"/>
    <property type="match status" value="1"/>
</dbReference>
<dbReference type="InterPro" id="IPR000719">
    <property type="entry name" value="Prot_kinase_dom"/>
</dbReference>
<dbReference type="EMBL" id="BDRX01000057">
    <property type="protein sequence ID" value="GBF94922.1"/>
    <property type="molecule type" value="Genomic_DNA"/>
</dbReference>
<keyword evidence="1" id="KW-0723">Serine/threonine-protein kinase</keyword>
<evidence type="ECO:0000256" key="3">
    <source>
        <dbReference type="ARBA" id="ARBA00022741"/>
    </source>
</evidence>
<dbReference type="OrthoDB" id="524379at2759"/>
<dbReference type="AlphaFoldDB" id="A0A2V0P7M4"/>
<dbReference type="STRING" id="307507.A0A2V0P7M4"/>
<evidence type="ECO:0000313" key="9">
    <source>
        <dbReference type="Proteomes" id="UP000247498"/>
    </source>
</evidence>
<evidence type="ECO:0000256" key="1">
    <source>
        <dbReference type="ARBA" id="ARBA00022527"/>
    </source>
</evidence>
<dbReference type="InParanoid" id="A0A2V0P7M4"/>
<dbReference type="PANTHER" id="PTHR24351">
    <property type="entry name" value="RIBOSOMAL PROTEIN S6 KINASE"/>
    <property type="match status" value="1"/>
</dbReference>
<evidence type="ECO:0000256" key="5">
    <source>
        <dbReference type="ARBA" id="ARBA00022840"/>
    </source>
</evidence>
<feature type="region of interest" description="Disordered" evidence="6">
    <location>
        <begin position="277"/>
        <end position="301"/>
    </location>
</feature>
<evidence type="ECO:0000256" key="2">
    <source>
        <dbReference type="ARBA" id="ARBA00022679"/>
    </source>
</evidence>
<keyword evidence="4 8" id="KW-0418">Kinase</keyword>
<feature type="region of interest" description="Disordered" evidence="6">
    <location>
        <begin position="47"/>
        <end position="136"/>
    </location>
</feature>
<feature type="compositionally biased region" description="Low complexity" evidence="6">
    <location>
        <begin position="87"/>
        <end position="101"/>
    </location>
</feature>
<evidence type="ECO:0000256" key="4">
    <source>
        <dbReference type="ARBA" id="ARBA00022777"/>
    </source>
</evidence>
<dbReference type="Pfam" id="PF00069">
    <property type="entry name" value="Pkinase"/>
    <property type="match status" value="1"/>
</dbReference>
<feature type="compositionally biased region" description="Low complexity" evidence="6">
    <location>
        <begin position="209"/>
        <end position="230"/>
    </location>
</feature>
<evidence type="ECO:0000259" key="7">
    <source>
        <dbReference type="PROSITE" id="PS50011"/>
    </source>
</evidence>
<keyword evidence="2" id="KW-0808">Transferase</keyword>
<feature type="region of interest" description="Disordered" evidence="6">
    <location>
        <begin position="651"/>
        <end position="671"/>
    </location>
</feature>
<comment type="caution">
    <text evidence="8">The sequence shown here is derived from an EMBL/GenBank/DDBJ whole genome shotgun (WGS) entry which is preliminary data.</text>
</comment>